<dbReference type="Proteomes" id="UP000559256">
    <property type="component" value="Unassembled WGS sequence"/>
</dbReference>
<keyword evidence="2" id="KW-1185">Reference proteome</keyword>
<reference evidence="1 2" key="1">
    <citation type="journal article" date="2020" name="ISME J.">
        <title>Uncovering the hidden diversity of litter-decomposition mechanisms in mushroom-forming fungi.</title>
        <authorList>
            <person name="Floudas D."/>
            <person name="Bentzer J."/>
            <person name="Ahren D."/>
            <person name="Johansson T."/>
            <person name="Persson P."/>
            <person name="Tunlid A."/>
        </authorList>
    </citation>
    <scope>NUCLEOTIDE SEQUENCE [LARGE SCALE GENOMIC DNA]</scope>
    <source>
        <strain evidence="1 2">CBS 291.85</strain>
    </source>
</reference>
<accession>A0A8H5GTQ0</accession>
<comment type="caution">
    <text evidence="1">The sequence shown here is derived from an EMBL/GenBank/DDBJ whole genome shotgun (WGS) entry which is preliminary data.</text>
</comment>
<evidence type="ECO:0000313" key="1">
    <source>
        <dbReference type="EMBL" id="KAF5370665.1"/>
    </source>
</evidence>
<dbReference type="AlphaFoldDB" id="A0A8H5GTQ0"/>
<gene>
    <name evidence="1" type="ORF">D9758_002064</name>
</gene>
<proteinExistence type="predicted"/>
<organism evidence="1 2">
    <name type="scientific">Tetrapyrgos nigripes</name>
    <dbReference type="NCBI Taxonomy" id="182062"/>
    <lineage>
        <taxon>Eukaryota</taxon>
        <taxon>Fungi</taxon>
        <taxon>Dikarya</taxon>
        <taxon>Basidiomycota</taxon>
        <taxon>Agaricomycotina</taxon>
        <taxon>Agaricomycetes</taxon>
        <taxon>Agaricomycetidae</taxon>
        <taxon>Agaricales</taxon>
        <taxon>Marasmiineae</taxon>
        <taxon>Marasmiaceae</taxon>
        <taxon>Tetrapyrgos</taxon>
    </lineage>
</organism>
<dbReference type="OrthoDB" id="2991206at2759"/>
<dbReference type="EMBL" id="JAACJM010000010">
    <property type="protein sequence ID" value="KAF5370665.1"/>
    <property type="molecule type" value="Genomic_DNA"/>
</dbReference>
<protein>
    <submittedName>
        <fullName evidence="1">Uncharacterized protein</fullName>
    </submittedName>
</protein>
<evidence type="ECO:0000313" key="2">
    <source>
        <dbReference type="Proteomes" id="UP000559256"/>
    </source>
</evidence>
<name>A0A8H5GTQ0_9AGAR</name>
<sequence length="453" mass="49737">MPASRKSGGFGLPSFFGMVGAVMAALKLKEHYGQCKLLVPFAAPNNDLVPKDTRVSNDEEGQIALAEEDEGAQLESPTSTRKRQRKKGCCVCCGLDCSLFWKAFGIVVAGFSLWYLIKFVFWASTPAPTGLEDMPDFSTSLTCLDAPYIYNDGETSIQVAMGEQFDHTIDIRGGSTGTILLTQAAPEATAVEYKITVRSNDAQLLEKINFQYPPAHGDPVTSSRLSISTPAIDDPESSCLRYDIVMYIPKSLRKLHVAPHTTTQVKFDPKANIDLVDFYVTLFSLSDHNLVLPSESFRANKLALEIYRGWIVGDASILNTTSIITQRGNGVANVRVHPTPPLDPTAPDPIFLQTTTGAGRTDIFFIGDKRFPHRPISSVHMSSRNADVYLNYRESEYSGRIQMTSKSYTATGVQAYSIGGEGDGMPAWTHWVGEQDGADKMLIKSKGWTGLYF</sequence>